<dbReference type="EMBL" id="BAAAPC010000001">
    <property type="protein sequence ID" value="GAA1979274.1"/>
    <property type="molecule type" value="Genomic_DNA"/>
</dbReference>
<keyword evidence="2" id="KW-0812">Transmembrane</keyword>
<dbReference type="RefSeq" id="WP_344103290.1">
    <property type="nucleotide sequence ID" value="NZ_BAAAPC010000001.1"/>
</dbReference>
<accession>A0ABN2S2I4</accession>
<proteinExistence type="predicted"/>
<organism evidence="3 4">
    <name type="scientific">Nocardiopsis rhodophaea</name>
    <dbReference type="NCBI Taxonomy" id="280238"/>
    <lineage>
        <taxon>Bacteria</taxon>
        <taxon>Bacillati</taxon>
        <taxon>Actinomycetota</taxon>
        <taxon>Actinomycetes</taxon>
        <taxon>Streptosporangiales</taxon>
        <taxon>Nocardiopsidaceae</taxon>
        <taxon>Nocardiopsis</taxon>
    </lineage>
</organism>
<keyword evidence="2" id="KW-0472">Membrane</keyword>
<evidence type="ECO:0000313" key="3">
    <source>
        <dbReference type="EMBL" id="GAA1979274.1"/>
    </source>
</evidence>
<keyword evidence="2" id="KW-1133">Transmembrane helix</keyword>
<sequence>MPVGRRAGRSAGVVWLSAVFCALFAAMLVHGVGGAATHGGHRGTTADHAAEEHAHRHTQAREHLDAGWTGTEGHGHVECLGTAAATFGLLIALFWAHPLGVRQLLFALPHEVHAHLHRLIGRRPRSRGSRRLLTELSLLRI</sequence>
<comment type="caution">
    <text evidence="3">The sequence shown here is derived from an EMBL/GenBank/DDBJ whole genome shotgun (WGS) entry which is preliminary data.</text>
</comment>
<gene>
    <name evidence="3" type="ORF">GCM10009799_00520</name>
</gene>
<keyword evidence="4" id="KW-1185">Reference proteome</keyword>
<protein>
    <recommendedName>
        <fullName evidence="5">DUF2946 domain-containing protein</fullName>
    </recommendedName>
</protein>
<evidence type="ECO:0000256" key="2">
    <source>
        <dbReference type="SAM" id="Phobius"/>
    </source>
</evidence>
<dbReference type="Proteomes" id="UP001501585">
    <property type="component" value="Unassembled WGS sequence"/>
</dbReference>
<feature type="transmembrane region" description="Helical" evidence="2">
    <location>
        <begin position="75"/>
        <end position="96"/>
    </location>
</feature>
<evidence type="ECO:0000313" key="4">
    <source>
        <dbReference type="Proteomes" id="UP001501585"/>
    </source>
</evidence>
<evidence type="ECO:0008006" key="5">
    <source>
        <dbReference type="Google" id="ProtNLM"/>
    </source>
</evidence>
<feature type="transmembrane region" description="Helical" evidence="2">
    <location>
        <begin position="12"/>
        <end position="32"/>
    </location>
</feature>
<evidence type="ECO:0000256" key="1">
    <source>
        <dbReference type="SAM" id="MobiDB-lite"/>
    </source>
</evidence>
<feature type="region of interest" description="Disordered" evidence="1">
    <location>
        <begin position="37"/>
        <end position="60"/>
    </location>
</feature>
<reference evidence="3 4" key="1">
    <citation type="journal article" date="2019" name="Int. J. Syst. Evol. Microbiol.">
        <title>The Global Catalogue of Microorganisms (GCM) 10K type strain sequencing project: providing services to taxonomists for standard genome sequencing and annotation.</title>
        <authorList>
            <consortium name="The Broad Institute Genomics Platform"/>
            <consortium name="The Broad Institute Genome Sequencing Center for Infectious Disease"/>
            <person name="Wu L."/>
            <person name="Ma J."/>
        </authorList>
    </citation>
    <scope>NUCLEOTIDE SEQUENCE [LARGE SCALE GENOMIC DNA]</scope>
    <source>
        <strain evidence="3 4">JCM 15313</strain>
    </source>
</reference>
<name>A0ABN2S2I4_9ACTN</name>
<feature type="compositionally biased region" description="Basic and acidic residues" evidence="1">
    <location>
        <begin position="44"/>
        <end position="60"/>
    </location>
</feature>